<evidence type="ECO:0000259" key="2">
    <source>
        <dbReference type="Pfam" id="PF13649"/>
    </source>
</evidence>
<dbReference type="SUPFAM" id="SSF53335">
    <property type="entry name" value="S-adenosyl-L-methionine-dependent methyltransferases"/>
    <property type="match status" value="1"/>
</dbReference>
<proteinExistence type="predicted"/>
<gene>
    <name evidence="3" type="ORF">AC477_00695</name>
</gene>
<feature type="domain" description="Methyltransferase" evidence="2">
    <location>
        <begin position="40"/>
        <end position="133"/>
    </location>
</feature>
<evidence type="ECO:0000313" key="4">
    <source>
        <dbReference type="Proteomes" id="UP000037237"/>
    </source>
</evidence>
<dbReference type="InterPro" id="IPR029063">
    <property type="entry name" value="SAM-dependent_MTases_sf"/>
</dbReference>
<dbReference type="PATRIC" id="fig|1685124.3.peg.51"/>
<keyword evidence="1 3" id="KW-0808">Transferase</keyword>
<organism evidence="3 4">
    <name type="scientific">miscellaneous Crenarchaeota group-1 archaeon SG8-32-1</name>
    <dbReference type="NCBI Taxonomy" id="1685124"/>
    <lineage>
        <taxon>Archaea</taxon>
        <taxon>Candidatus Bathyarchaeota</taxon>
        <taxon>MCG-1</taxon>
    </lineage>
</organism>
<evidence type="ECO:0000313" key="3">
    <source>
        <dbReference type="EMBL" id="KON34170.1"/>
    </source>
</evidence>
<dbReference type="Gene3D" id="3.40.50.150">
    <property type="entry name" value="Vaccinia Virus protein VP39"/>
    <property type="match status" value="1"/>
</dbReference>
<dbReference type="AlphaFoldDB" id="A0A0M0C0I1"/>
<dbReference type="GO" id="GO:0008168">
    <property type="term" value="F:methyltransferase activity"/>
    <property type="evidence" value="ECO:0007669"/>
    <property type="project" value="UniProtKB-KW"/>
</dbReference>
<reference evidence="3 4" key="1">
    <citation type="submission" date="2015-06" db="EMBL/GenBank/DDBJ databases">
        <title>New insights into the roles of widespread benthic archaea in carbon and nitrogen cycling.</title>
        <authorList>
            <person name="Lazar C.S."/>
            <person name="Baker B.J."/>
            <person name="Seitz K.W."/>
            <person name="Hyde A.S."/>
            <person name="Dick G.J."/>
            <person name="Hinrichs K.-U."/>
            <person name="Teske A.P."/>
        </authorList>
    </citation>
    <scope>NUCLEOTIDE SEQUENCE [LARGE SCALE GENOMIC DNA]</scope>
    <source>
        <strain evidence="3">SG8-32-1</strain>
    </source>
</reference>
<accession>A0A0M0C0I1</accession>
<dbReference type="GO" id="GO:0032259">
    <property type="term" value="P:methylation"/>
    <property type="evidence" value="ECO:0007669"/>
    <property type="project" value="UniProtKB-KW"/>
</dbReference>
<evidence type="ECO:0000256" key="1">
    <source>
        <dbReference type="ARBA" id="ARBA00022679"/>
    </source>
</evidence>
<dbReference type="InterPro" id="IPR041698">
    <property type="entry name" value="Methyltransf_25"/>
</dbReference>
<comment type="caution">
    <text evidence="3">The sequence shown here is derived from an EMBL/GenBank/DDBJ whole genome shotgun (WGS) entry which is preliminary data.</text>
</comment>
<dbReference type="PANTHER" id="PTHR43861">
    <property type="entry name" value="TRANS-ACONITATE 2-METHYLTRANSFERASE-RELATED"/>
    <property type="match status" value="1"/>
</dbReference>
<dbReference type="CDD" id="cd02440">
    <property type="entry name" value="AdoMet_MTases"/>
    <property type="match status" value="1"/>
</dbReference>
<name>A0A0M0C0I1_9ARCH</name>
<dbReference type="Proteomes" id="UP000037237">
    <property type="component" value="Unassembled WGS sequence"/>
</dbReference>
<dbReference type="Pfam" id="PF13649">
    <property type="entry name" value="Methyltransf_25"/>
    <property type="match status" value="1"/>
</dbReference>
<sequence length="210" mass="24123">MDKIYRKTPLDEIPWEFETPPNELVQLVDSEKVKPCETIDLGCGTGNYAIYLASRGFNVTGIDISTTAIKTAKENAKKRGTKCNFLVADVLGDLCEVKETFDFAIDWELLHHIFPEQRMMYVENVYKLLNHRGKYLSVCFSKKDKEFGGSGDYRVTGLDTILYFSSESELRSLFEPFFKIEELKTVAIRGRTKSHFAIYAFMEKRSSVNH</sequence>
<dbReference type="EMBL" id="LFWU01000012">
    <property type="protein sequence ID" value="KON34170.1"/>
    <property type="molecule type" value="Genomic_DNA"/>
</dbReference>
<protein>
    <submittedName>
        <fullName evidence="3">Methyltransferase type 12</fullName>
    </submittedName>
</protein>
<keyword evidence="3" id="KW-0489">Methyltransferase</keyword>